<dbReference type="NCBIfam" id="NF005222">
    <property type="entry name" value="PRK06718.1"/>
    <property type="match status" value="1"/>
</dbReference>
<accession>A0ABW5PN81</accession>
<gene>
    <name evidence="7" type="ORF">ACFSTF_02915</name>
</gene>
<dbReference type="Gene3D" id="3.40.50.720">
    <property type="entry name" value="NAD(P)-binding Rossmann-like Domain"/>
    <property type="match status" value="1"/>
</dbReference>
<evidence type="ECO:0000256" key="4">
    <source>
        <dbReference type="ARBA" id="ARBA00023027"/>
    </source>
</evidence>
<evidence type="ECO:0000313" key="8">
    <source>
        <dbReference type="Proteomes" id="UP001597458"/>
    </source>
</evidence>
<dbReference type="SUPFAM" id="SSF75615">
    <property type="entry name" value="Siroheme synthase middle domains-like"/>
    <property type="match status" value="1"/>
</dbReference>
<reference evidence="8" key="1">
    <citation type="journal article" date="2019" name="Int. J. Syst. Evol. Microbiol.">
        <title>The Global Catalogue of Microorganisms (GCM) 10K type strain sequencing project: providing services to taxonomists for standard genome sequencing and annotation.</title>
        <authorList>
            <consortium name="The Broad Institute Genomics Platform"/>
            <consortium name="The Broad Institute Genome Sequencing Center for Infectious Disease"/>
            <person name="Wu L."/>
            <person name="Ma J."/>
        </authorList>
    </citation>
    <scope>NUCLEOTIDE SEQUENCE [LARGE SCALE GENOMIC DNA]</scope>
    <source>
        <strain evidence="8">TISTR 2241</strain>
    </source>
</reference>
<dbReference type="Proteomes" id="UP001597458">
    <property type="component" value="Unassembled WGS sequence"/>
</dbReference>
<organism evidence="7 8">
    <name type="scientific">Terrilactibacillus laevilacticus</name>
    <dbReference type="NCBI Taxonomy" id="1380157"/>
    <lineage>
        <taxon>Bacteria</taxon>
        <taxon>Bacillati</taxon>
        <taxon>Bacillota</taxon>
        <taxon>Bacilli</taxon>
        <taxon>Bacillales</taxon>
        <taxon>Bacillaceae</taxon>
        <taxon>Terrilactibacillus</taxon>
    </lineage>
</organism>
<dbReference type="NCBIfam" id="TIGR01470">
    <property type="entry name" value="cysG_Nterm"/>
    <property type="match status" value="1"/>
</dbReference>
<dbReference type="Pfam" id="PF22440">
    <property type="entry name" value="SirC_C"/>
    <property type="match status" value="1"/>
</dbReference>
<comment type="caution">
    <text evidence="7">The sequence shown here is derived from an EMBL/GenBank/DDBJ whole genome shotgun (WGS) entry which is preliminary data.</text>
</comment>
<dbReference type="InterPro" id="IPR036291">
    <property type="entry name" value="NAD(P)-bd_dom_sf"/>
</dbReference>
<keyword evidence="5" id="KW-0627">Porphyrin biosynthesis</keyword>
<dbReference type="Pfam" id="PF13241">
    <property type="entry name" value="NAD_binding_7"/>
    <property type="match status" value="1"/>
</dbReference>
<sequence length="204" mass="22836">MTLIPVMIDLSGRHVVIVGGGNIAARKLQLLLETGAHMTIVSPSIVASLQPLHRNGDFIWKQKPFEKQDIANADVVIVATNDPVINQQVVEGAPRHALINNTEDAERGNMTFPSFFRKGRLTVSTSTGGASPTLAKMISQQLRTLFDDEQCEAYLDFLYDCRKLIKGSSLSKSEKIDFLRKLLDDEFKNKEKQRNLIEQLKTKK</sequence>
<dbReference type="RefSeq" id="WP_181406362.1">
    <property type="nucleotide sequence ID" value="NZ_JBHUMR010000007.1"/>
</dbReference>
<protein>
    <recommendedName>
        <fullName evidence="2">precorrin-2 dehydrogenase</fullName>
        <ecNumber evidence="2">1.3.1.76</ecNumber>
    </recommendedName>
</protein>
<evidence type="ECO:0000256" key="3">
    <source>
        <dbReference type="ARBA" id="ARBA00023002"/>
    </source>
</evidence>
<evidence type="ECO:0000313" key="7">
    <source>
        <dbReference type="EMBL" id="MFD2616264.1"/>
    </source>
</evidence>
<dbReference type="InterPro" id="IPR028161">
    <property type="entry name" value="Met8-like"/>
</dbReference>
<dbReference type="InterPro" id="IPR006367">
    <property type="entry name" value="Sirohaem_synthase_N"/>
</dbReference>
<evidence type="ECO:0000256" key="1">
    <source>
        <dbReference type="ARBA" id="ARBA00005010"/>
    </source>
</evidence>
<evidence type="ECO:0000256" key="6">
    <source>
        <dbReference type="ARBA" id="ARBA00047561"/>
    </source>
</evidence>
<dbReference type="SUPFAM" id="SSF51735">
    <property type="entry name" value="NAD(P)-binding Rossmann-fold domains"/>
    <property type="match status" value="1"/>
</dbReference>
<name>A0ABW5PN81_9BACI</name>
<proteinExistence type="predicted"/>
<keyword evidence="3" id="KW-0560">Oxidoreductase</keyword>
<comment type="pathway">
    <text evidence="1">Porphyrin-containing compound metabolism; siroheme biosynthesis; sirohydrochlorin from precorrin-2: step 1/1.</text>
</comment>
<evidence type="ECO:0000256" key="5">
    <source>
        <dbReference type="ARBA" id="ARBA00023244"/>
    </source>
</evidence>
<dbReference type="InterPro" id="IPR042518">
    <property type="entry name" value="SirC_C"/>
</dbReference>
<keyword evidence="4" id="KW-0520">NAD</keyword>
<dbReference type="Gene3D" id="1.10.8.610">
    <property type="entry name" value="SirC, precorrin-2 dehydrogenase, C-terminal helical domain-like"/>
    <property type="match status" value="1"/>
</dbReference>
<keyword evidence="8" id="KW-1185">Reference proteome</keyword>
<dbReference type="PANTHER" id="PTHR35330">
    <property type="entry name" value="SIROHEME BIOSYNTHESIS PROTEIN MET8"/>
    <property type="match status" value="1"/>
</dbReference>
<dbReference type="EC" id="1.3.1.76" evidence="2"/>
<dbReference type="EMBL" id="JBHUMR010000007">
    <property type="protein sequence ID" value="MFD2616264.1"/>
    <property type="molecule type" value="Genomic_DNA"/>
</dbReference>
<dbReference type="PANTHER" id="PTHR35330:SF1">
    <property type="entry name" value="SIROHEME BIOSYNTHESIS PROTEIN MET8"/>
    <property type="match status" value="1"/>
</dbReference>
<comment type="catalytic activity">
    <reaction evidence="6">
        <text>precorrin-2 + NAD(+) = sirohydrochlorin + NADH + 2 H(+)</text>
        <dbReference type="Rhea" id="RHEA:15613"/>
        <dbReference type="ChEBI" id="CHEBI:15378"/>
        <dbReference type="ChEBI" id="CHEBI:57540"/>
        <dbReference type="ChEBI" id="CHEBI:57945"/>
        <dbReference type="ChEBI" id="CHEBI:58351"/>
        <dbReference type="ChEBI" id="CHEBI:58827"/>
        <dbReference type="EC" id="1.3.1.76"/>
    </reaction>
</comment>
<evidence type="ECO:0000256" key="2">
    <source>
        <dbReference type="ARBA" id="ARBA00012400"/>
    </source>
</evidence>